<evidence type="ECO:0000256" key="1">
    <source>
        <dbReference type="SAM" id="MobiDB-lite"/>
    </source>
</evidence>
<proteinExistence type="predicted"/>
<dbReference type="Proteomes" id="UP000823405">
    <property type="component" value="Unassembled WGS sequence"/>
</dbReference>
<dbReference type="EMBL" id="JAAAIN010000352">
    <property type="protein sequence ID" value="KAG0315763.1"/>
    <property type="molecule type" value="Genomic_DNA"/>
</dbReference>
<keyword evidence="3" id="KW-1185">Reference proteome</keyword>
<dbReference type="AlphaFoldDB" id="A0A9P6UQV0"/>
<sequence length="838" mass="93812">GDIHLVRVFPAFTDELLYVSRAGSVTQPPDKYTLKVAPEDNSSLSMDSETEDFDDTPDIDSQFARTYSESDLRANSWTSRVTDQDVHQQSYFFALPKGVSPNDEIDPSEFKFKYFLLCKNRREEHDSSPHFAGVSGVDIIRPAEFLERYSAMVLWSLQSLRSELQNLSDRLGDGTEEYARITSLLQSEVDLPSADQVEPLVDKMIGYIQELQIQKSMDWTPESEDAVDRPRLSRNDVTILPSYLDSPLGMQHNDMASLGLIRNCDPRGHEQWVGYVTEFTVNMNWDATTEDLQSIHALAKKLGFSNLTVTSITTAQSDSTVIPSSQPPLLHKTPGHHFPLTNIEEISRFLARGMKNLNIVTYESLDASKFFHRLFIYPVSKDGLGITIKAPSLMCTADYCDSTFQLLELEASFSDCQKICSMIPFNSHLQYLTITNTDPVLTEDALLSKAYEIKMILYDNPDLPSLNLHCSANEFHRAEAMMKSINDELSVGPAPCSRLSSYTLIDNTEDHLFATFNLSSNRVTNSIVANVTVRDHGTNLSKFLSKFGPFIRNLNANDKFGPGTIKALYDSIALMGSSQLMNVMISLRTLDMESARNLLYVLFLSKTSLQQVVLVGSPPDNNIGAAVVDTLESLEVKEVVLFNDEHNMETWITQVQESLPISSILTVLDRVEDLRRIVPGHDDTSLDWLKDRQAAHLSSAVSQGSSKGSPATKTLIQSERRIKPSAEYKAFRVLGQEQSTVKLVPITDDDYGQVVLEKHIASMYGAFDHVESNGRLVPFLTDSLYPDQYRCSPETPTSPKSRMILADRDGDPANRNEFYEVSFTPYTGNSTTSDQGNQ</sequence>
<accession>A0A9P6UQV0</accession>
<feature type="compositionally biased region" description="Acidic residues" evidence="1">
    <location>
        <begin position="48"/>
        <end position="57"/>
    </location>
</feature>
<comment type="caution">
    <text evidence="2">The sequence shown here is derived from an EMBL/GenBank/DDBJ whole genome shotgun (WGS) entry which is preliminary data.</text>
</comment>
<organism evidence="2 3">
    <name type="scientific">Linnemannia gamsii</name>
    <dbReference type="NCBI Taxonomy" id="64522"/>
    <lineage>
        <taxon>Eukaryota</taxon>
        <taxon>Fungi</taxon>
        <taxon>Fungi incertae sedis</taxon>
        <taxon>Mucoromycota</taxon>
        <taxon>Mortierellomycotina</taxon>
        <taxon>Mortierellomycetes</taxon>
        <taxon>Mortierellales</taxon>
        <taxon>Mortierellaceae</taxon>
        <taxon>Linnemannia</taxon>
    </lineage>
</organism>
<feature type="region of interest" description="Disordered" evidence="1">
    <location>
        <begin position="791"/>
        <end position="812"/>
    </location>
</feature>
<name>A0A9P6UQV0_9FUNG</name>
<dbReference type="OrthoDB" id="2442421at2759"/>
<evidence type="ECO:0000313" key="2">
    <source>
        <dbReference type="EMBL" id="KAG0315763.1"/>
    </source>
</evidence>
<reference evidence="2" key="1">
    <citation type="journal article" date="2020" name="Fungal Divers.">
        <title>Resolving the Mortierellaceae phylogeny through synthesis of multi-gene phylogenetics and phylogenomics.</title>
        <authorList>
            <person name="Vandepol N."/>
            <person name="Liber J."/>
            <person name="Desiro A."/>
            <person name="Na H."/>
            <person name="Kennedy M."/>
            <person name="Barry K."/>
            <person name="Grigoriev I.V."/>
            <person name="Miller A.N."/>
            <person name="O'Donnell K."/>
            <person name="Stajich J.E."/>
            <person name="Bonito G."/>
        </authorList>
    </citation>
    <scope>NUCLEOTIDE SEQUENCE</scope>
    <source>
        <strain evidence="2">NVP60</strain>
    </source>
</reference>
<evidence type="ECO:0000313" key="3">
    <source>
        <dbReference type="Proteomes" id="UP000823405"/>
    </source>
</evidence>
<protein>
    <submittedName>
        <fullName evidence="2">Uncharacterized protein</fullName>
    </submittedName>
</protein>
<feature type="region of interest" description="Disordered" evidence="1">
    <location>
        <begin position="38"/>
        <end position="57"/>
    </location>
</feature>
<feature type="non-terminal residue" evidence="2">
    <location>
        <position position="1"/>
    </location>
</feature>
<gene>
    <name evidence="2" type="ORF">BGZ97_007848</name>
</gene>